<organism evidence="2 3">
    <name type="scientific">Paenibacillus mucilaginosus (strain KNP414)</name>
    <dbReference type="NCBI Taxonomy" id="1036673"/>
    <lineage>
        <taxon>Bacteria</taxon>
        <taxon>Bacillati</taxon>
        <taxon>Bacillota</taxon>
        <taxon>Bacilli</taxon>
        <taxon>Bacillales</taxon>
        <taxon>Paenibacillaceae</taxon>
        <taxon>Paenibacillus</taxon>
    </lineage>
</organism>
<keyword evidence="1" id="KW-1133">Transmembrane helix</keyword>
<evidence type="ECO:0000256" key="1">
    <source>
        <dbReference type="SAM" id="Phobius"/>
    </source>
</evidence>
<dbReference type="Proteomes" id="UP000006620">
    <property type="component" value="Chromosome"/>
</dbReference>
<dbReference type="KEGG" id="pms:KNP414_05117"/>
<feature type="transmembrane region" description="Helical" evidence="1">
    <location>
        <begin position="45"/>
        <end position="65"/>
    </location>
</feature>
<dbReference type="AlphaFoldDB" id="F8F9F2"/>
<gene>
    <name evidence="2" type="ordered locus">KNP414_05117</name>
</gene>
<dbReference type="NCBIfam" id="NF041644">
    <property type="entry name" value="CBO0543_fam"/>
    <property type="match status" value="1"/>
</dbReference>
<name>F8F9F2_PAEMK</name>
<reference evidence="3" key="1">
    <citation type="submission" date="2011-06" db="EMBL/GenBank/DDBJ databases">
        <title>Complete genome sequence of Paenibacillus mucilaginosus KNP414.</title>
        <authorList>
            <person name="Wang J."/>
            <person name="Hu S."/>
            <person name="Hu X."/>
            <person name="Zhang B."/>
            <person name="Dong D."/>
            <person name="Zhang S."/>
            <person name="Zhao K."/>
            <person name="Wu D."/>
        </authorList>
    </citation>
    <scope>NUCLEOTIDE SEQUENCE [LARGE SCALE GENOMIC DNA]</scope>
    <source>
        <strain evidence="3">KNP414</strain>
    </source>
</reference>
<keyword evidence="1" id="KW-0812">Transmembrane</keyword>
<dbReference type="EMBL" id="CP002869">
    <property type="protein sequence ID" value="AEI43641.1"/>
    <property type="molecule type" value="Genomic_DNA"/>
</dbReference>
<feature type="transmembrane region" description="Helical" evidence="1">
    <location>
        <begin position="12"/>
        <end position="33"/>
    </location>
</feature>
<evidence type="ECO:0000313" key="2">
    <source>
        <dbReference type="EMBL" id="AEI43641.1"/>
    </source>
</evidence>
<sequence length="140" mass="16458">MIPKKLTLLEHYTTILFSLLLALVTDVTLNLNFDLYGYFDVGVDRIGYLAIYGIYPAINVLFLNLFPYDRSLAAKSLYIAGWWLFAVVYEYTTLEAGWFYYNGWKLEYSTVTYPFLYMLLLWNLNWIRRMNDNKGGSPAR</sequence>
<feature type="transmembrane region" description="Helical" evidence="1">
    <location>
        <begin position="106"/>
        <end position="124"/>
    </location>
</feature>
<dbReference type="HOGENOM" id="CLU_140270_0_0_9"/>
<feature type="transmembrane region" description="Helical" evidence="1">
    <location>
        <begin position="77"/>
        <end position="100"/>
    </location>
</feature>
<reference evidence="2 3" key="2">
    <citation type="journal article" date="2013" name="Genome Announc.">
        <title>Genome Sequence of Growth-Improving Paenibacillus mucilaginosus Strain KNP414.</title>
        <authorList>
            <person name="Lu J.J."/>
            <person name="Wang J.F."/>
            <person name="Hu X.F."/>
        </authorList>
    </citation>
    <scope>NUCLEOTIDE SEQUENCE [LARGE SCALE GENOMIC DNA]</scope>
    <source>
        <strain evidence="2 3">KNP414</strain>
    </source>
</reference>
<accession>F8F9F2</accession>
<evidence type="ECO:0000313" key="3">
    <source>
        <dbReference type="Proteomes" id="UP000006620"/>
    </source>
</evidence>
<keyword evidence="1" id="KW-0472">Membrane</keyword>
<protein>
    <submittedName>
        <fullName evidence="2">Uncharacterized protein</fullName>
    </submittedName>
</protein>
<proteinExistence type="predicted"/>
<dbReference type="InterPro" id="IPR048147">
    <property type="entry name" value="CBO0543-like"/>
</dbReference>
<dbReference type="PATRIC" id="fig|1036673.3.peg.4732"/>